<reference evidence="1" key="1">
    <citation type="submission" date="2014-11" db="EMBL/GenBank/DDBJ databases">
        <authorList>
            <person name="Amaro Gonzalez C."/>
        </authorList>
    </citation>
    <scope>NUCLEOTIDE SEQUENCE</scope>
</reference>
<organism evidence="1">
    <name type="scientific">Anguilla anguilla</name>
    <name type="common">European freshwater eel</name>
    <name type="synonym">Muraena anguilla</name>
    <dbReference type="NCBI Taxonomy" id="7936"/>
    <lineage>
        <taxon>Eukaryota</taxon>
        <taxon>Metazoa</taxon>
        <taxon>Chordata</taxon>
        <taxon>Craniata</taxon>
        <taxon>Vertebrata</taxon>
        <taxon>Euteleostomi</taxon>
        <taxon>Actinopterygii</taxon>
        <taxon>Neopterygii</taxon>
        <taxon>Teleostei</taxon>
        <taxon>Anguilliformes</taxon>
        <taxon>Anguillidae</taxon>
        <taxon>Anguilla</taxon>
    </lineage>
</organism>
<name>A0A0E9PSK2_ANGAN</name>
<protein>
    <submittedName>
        <fullName evidence="1">Uncharacterized protein</fullName>
    </submittedName>
</protein>
<evidence type="ECO:0000313" key="1">
    <source>
        <dbReference type="EMBL" id="JAH07075.1"/>
    </source>
</evidence>
<reference evidence="1" key="2">
    <citation type="journal article" date="2015" name="Fish Shellfish Immunol.">
        <title>Early steps in the European eel (Anguilla anguilla)-Vibrio vulnificus interaction in the gills: Role of the RtxA13 toxin.</title>
        <authorList>
            <person name="Callol A."/>
            <person name="Pajuelo D."/>
            <person name="Ebbesson L."/>
            <person name="Teles M."/>
            <person name="MacKenzie S."/>
            <person name="Amaro C."/>
        </authorList>
    </citation>
    <scope>NUCLEOTIDE SEQUENCE</scope>
</reference>
<dbReference type="AlphaFoldDB" id="A0A0E9PSK2"/>
<sequence>MRISLICEQGYRTLLSKNLEAFHLKSDQSSIQHLSISDSQWAVCEWRLLGIDRPSEMVRHIAVRWHCKCY</sequence>
<accession>A0A0E9PSK2</accession>
<proteinExistence type="predicted"/>
<dbReference type="EMBL" id="GBXM01101502">
    <property type="protein sequence ID" value="JAH07075.1"/>
    <property type="molecule type" value="Transcribed_RNA"/>
</dbReference>